<name>A0A916X1U2_9HYPH</name>
<dbReference type="RefSeq" id="WP_150496369.1">
    <property type="nucleotide sequence ID" value="NZ_BMFA01000006.1"/>
</dbReference>
<dbReference type="InterPro" id="IPR002933">
    <property type="entry name" value="Peptidase_M20"/>
</dbReference>
<accession>A0A916X1U2</accession>
<evidence type="ECO:0000259" key="8">
    <source>
        <dbReference type="Pfam" id="PF07687"/>
    </source>
</evidence>
<comment type="cofactor">
    <cofactor evidence="1">
        <name>Co(2+)</name>
        <dbReference type="ChEBI" id="CHEBI:48828"/>
    </cofactor>
</comment>
<dbReference type="Pfam" id="PF01546">
    <property type="entry name" value="Peptidase_M20"/>
    <property type="match status" value="1"/>
</dbReference>
<evidence type="ECO:0000256" key="5">
    <source>
        <dbReference type="ARBA" id="ARBA00022801"/>
    </source>
</evidence>
<reference evidence="9" key="2">
    <citation type="submission" date="2020-09" db="EMBL/GenBank/DDBJ databases">
        <authorList>
            <person name="Sun Q."/>
            <person name="Zhou Y."/>
        </authorList>
    </citation>
    <scope>NUCLEOTIDE SEQUENCE</scope>
    <source>
        <strain evidence="9">CGMCC 1.12426</strain>
    </source>
</reference>
<protein>
    <submittedName>
        <fullName evidence="9">Acetylornithine deacetylase</fullName>
    </submittedName>
</protein>
<dbReference type="SUPFAM" id="SSF53187">
    <property type="entry name" value="Zn-dependent exopeptidases"/>
    <property type="match status" value="1"/>
</dbReference>
<evidence type="ECO:0000256" key="6">
    <source>
        <dbReference type="ARBA" id="ARBA00022833"/>
    </source>
</evidence>
<dbReference type="InterPro" id="IPR010182">
    <property type="entry name" value="ArgE/DapE"/>
</dbReference>
<evidence type="ECO:0000313" key="9">
    <source>
        <dbReference type="EMBL" id="GGB48931.1"/>
    </source>
</evidence>
<dbReference type="OrthoDB" id="9809784at2"/>
<dbReference type="EMBL" id="BMFA01000006">
    <property type="protein sequence ID" value="GGB48931.1"/>
    <property type="molecule type" value="Genomic_DNA"/>
</dbReference>
<reference evidence="9" key="1">
    <citation type="journal article" date="2014" name="Int. J. Syst. Evol. Microbiol.">
        <title>Complete genome sequence of Corynebacterium casei LMG S-19264T (=DSM 44701T), isolated from a smear-ripened cheese.</title>
        <authorList>
            <consortium name="US DOE Joint Genome Institute (JGI-PGF)"/>
            <person name="Walter F."/>
            <person name="Albersmeier A."/>
            <person name="Kalinowski J."/>
            <person name="Ruckert C."/>
        </authorList>
    </citation>
    <scope>NUCLEOTIDE SEQUENCE</scope>
    <source>
        <strain evidence="9">CGMCC 1.12426</strain>
    </source>
</reference>
<comment type="similarity">
    <text evidence="3">Belongs to the peptidase M20A family.</text>
</comment>
<dbReference type="Gene3D" id="3.40.630.10">
    <property type="entry name" value="Zn peptidases"/>
    <property type="match status" value="1"/>
</dbReference>
<dbReference type="GO" id="GO:0016787">
    <property type="term" value="F:hydrolase activity"/>
    <property type="evidence" value="ECO:0007669"/>
    <property type="project" value="UniProtKB-KW"/>
</dbReference>
<dbReference type="GO" id="GO:0046872">
    <property type="term" value="F:metal ion binding"/>
    <property type="evidence" value="ECO:0007669"/>
    <property type="project" value="UniProtKB-KW"/>
</dbReference>
<comment type="cofactor">
    <cofactor evidence="2">
        <name>Zn(2+)</name>
        <dbReference type="ChEBI" id="CHEBI:29105"/>
    </cofactor>
</comment>
<evidence type="ECO:0000256" key="4">
    <source>
        <dbReference type="ARBA" id="ARBA00022723"/>
    </source>
</evidence>
<dbReference type="NCBIfam" id="NF005306">
    <property type="entry name" value="PRK06837.1"/>
    <property type="match status" value="1"/>
</dbReference>
<evidence type="ECO:0000313" key="10">
    <source>
        <dbReference type="Proteomes" id="UP000605148"/>
    </source>
</evidence>
<proteinExistence type="inferred from homology"/>
<keyword evidence="7" id="KW-0170">Cobalt</keyword>
<dbReference type="Proteomes" id="UP000605148">
    <property type="component" value="Unassembled WGS sequence"/>
</dbReference>
<organism evidence="9 10">
    <name type="scientific">Roseibium aquae</name>
    <dbReference type="NCBI Taxonomy" id="1323746"/>
    <lineage>
        <taxon>Bacteria</taxon>
        <taxon>Pseudomonadati</taxon>
        <taxon>Pseudomonadota</taxon>
        <taxon>Alphaproteobacteria</taxon>
        <taxon>Hyphomicrobiales</taxon>
        <taxon>Stappiaceae</taxon>
        <taxon>Roseibium</taxon>
    </lineage>
</organism>
<dbReference type="PANTHER" id="PTHR43808">
    <property type="entry name" value="ACETYLORNITHINE DEACETYLASE"/>
    <property type="match status" value="1"/>
</dbReference>
<gene>
    <name evidence="9" type="ORF">GCM10011316_21310</name>
</gene>
<sequence>MSFKLAPARADAICAAVDAAFEDQIAFLQSIVQVPTLRGAEAPAQALVGQALADRGYNVETFGIDMSQIGVHPAYSPATIDYKDTYNLIGRKTPASPSGRSLALNSHMDIVPTAAPDHWTYPPFSAHRDGDWLYGRGAGDMKAGLSANIFALDAIGRAGFTLAGPVQIQSVIDEEVTGNGAAETIRRNGVADAVLIPEPTDERLVSANSGVIKFKIGVRGVPSHPRDPDSGISAIDAALALIGGLRQLEAQWNSEKTNHRGFETLSNPASLNIGTISGGEWPASIPFGCEFEGRIGFYPGDDPWQRAKAFEQHIALLTDADPRLKRAHPNIEWVGVMQSGYRLDGASSAETALARAQEQATGTGLERSVMACYLDAALFVNHAGVPALTYGPVSENIHGIDERVSLSSLKRVTKTIALFAAGWCGLSA</sequence>
<keyword evidence="4" id="KW-0479">Metal-binding</keyword>
<evidence type="ECO:0000256" key="2">
    <source>
        <dbReference type="ARBA" id="ARBA00001947"/>
    </source>
</evidence>
<evidence type="ECO:0000256" key="7">
    <source>
        <dbReference type="ARBA" id="ARBA00023285"/>
    </source>
</evidence>
<keyword evidence="6" id="KW-0862">Zinc</keyword>
<dbReference type="AlphaFoldDB" id="A0A916X1U2"/>
<dbReference type="SUPFAM" id="SSF55031">
    <property type="entry name" value="Bacterial exopeptidase dimerisation domain"/>
    <property type="match status" value="1"/>
</dbReference>
<dbReference type="NCBIfam" id="TIGR01910">
    <property type="entry name" value="DapE-ArgE"/>
    <property type="match status" value="1"/>
</dbReference>
<dbReference type="PANTHER" id="PTHR43808:SF25">
    <property type="entry name" value="PEPTIDASE M20 DIMERISATION DOMAIN-CONTAINING PROTEIN"/>
    <property type="match status" value="1"/>
</dbReference>
<dbReference type="Pfam" id="PF07687">
    <property type="entry name" value="M20_dimer"/>
    <property type="match status" value="1"/>
</dbReference>
<feature type="domain" description="Peptidase M20 dimerisation" evidence="8">
    <location>
        <begin position="207"/>
        <end position="315"/>
    </location>
</feature>
<evidence type="ECO:0000256" key="3">
    <source>
        <dbReference type="ARBA" id="ARBA00006247"/>
    </source>
</evidence>
<keyword evidence="5" id="KW-0378">Hydrolase</keyword>
<dbReference type="InterPro" id="IPR050072">
    <property type="entry name" value="Peptidase_M20A"/>
</dbReference>
<dbReference type="InterPro" id="IPR011650">
    <property type="entry name" value="Peptidase_M20_dimer"/>
</dbReference>
<comment type="caution">
    <text evidence="9">The sequence shown here is derived from an EMBL/GenBank/DDBJ whole genome shotgun (WGS) entry which is preliminary data.</text>
</comment>
<evidence type="ECO:0000256" key="1">
    <source>
        <dbReference type="ARBA" id="ARBA00001941"/>
    </source>
</evidence>
<dbReference type="InterPro" id="IPR036264">
    <property type="entry name" value="Bact_exopeptidase_dim_dom"/>
</dbReference>
<keyword evidence="10" id="KW-1185">Reference proteome</keyword>
<dbReference type="Gene3D" id="3.30.70.360">
    <property type="match status" value="1"/>
</dbReference>